<keyword evidence="3 7" id="KW-0732">Signal</keyword>
<evidence type="ECO:0000256" key="1">
    <source>
        <dbReference type="ARBA" id="ARBA00010296"/>
    </source>
</evidence>
<evidence type="ECO:0000256" key="3">
    <source>
        <dbReference type="ARBA" id="ARBA00022729"/>
    </source>
</evidence>
<keyword evidence="2" id="KW-1003">Cell membrane</keyword>
<evidence type="ECO:0000256" key="7">
    <source>
        <dbReference type="SAM" id="SignalP"/>
    </source>
</evidence>
<dbReference type="EMBL" id="FQWZ01000007">
    <property type="protein sequence ID" value="SHH23930.1"/>
    <property type="molecule type" value="Genomic_DNA"/>
</dbReference>
<evidence type="ECO:0000313" key="8">
    <source>
        <dbReference type="EMBL" id="SHH23930.1"/>
    </source>
</evidence>
<dbReference type="RefSeq" id="WP_139250305.1">
    <property type="nucleotide sequence ID" value="NZ_FQWZ01000007.1"/>
</dbReference>
<proteinExistence type="inferred from homology"/>
<comment type="similarity">
    <text evidence="1">Belongs to the EcnA/EcnB lipoprotein family.</text>
</comment>
<evidence type="ECO:0000256" key="2">
    <source>
        <dbReference type="ARBA" id="ARBA00022475"/>
    </source>
</evidence>
<feature type="signal peptide" evidence="7">
    <location>
        <begin position="1"/>
        <end position="22"/>
    </location>
</feature>
<keyword evidence="9" id="KW-1185">Reference proteome</keyword>
<dbReference type="GO" id="GO:0009636">
    <property type="term" value="P:response to toxic substance"/>
    <property type="evidence" value="ECO:0007669"/>
    <property type="project" value="InterPro"/>
</dbReference>
<evidence type="ECO:0000256" key="5">
    <source>
        <dbReference type="ARBA" id="ARBA00023139"/>
    </source>
</evidence>
<evidence type="ECO:0000256" key="4">
    <source>
        <dbReference type="ARBA" id="ARBA00023136"/>
    </source>
</evidence>
<gene>
    <name evidence="8" type="ORF">SAMN04488068_3026</name>
</gene>
<protein>
    <submittedName>
        <fullName evidence="8">Predicted small secreted protein</fullName>
    </submittedName>
</protein>
<evidence type="ECO:0000256" key="6">
    <source>
        <dbReference type="ARBA" id="ARBA00023288"/>
    </source>
</evidence>
<dbReference type="GO" id="GO:0016020">
    <property type="term" value="C:membrane"/>
    <property type="evidence" value="ECO:0007669"/>
    <property type="project" value="InterPro"/>
</dbReference>
<reference evidence="8 9" key="1">
    <citation type="submission" date="2016-11" db="EMBL/GenBank/DDBJ databases">
        <authorList>
            <person name="Jaros S."/>
            <person name="Januszkiewicz K."/>
            <person name="Wedrychowicz H."/>
        </authorList>
    </citation>
    <scope>NUCLEOTIDE SEQUENCE [LARGE SCALE GENOMIC DNA]</scope>
    <source>
        <strain evidence="8 9">CGMCC 1.7049</strain>
    </source>
</reference>
<dbReference type="Pfam" id="PF08085">
    <property type="entry name" value="Entericidin"/>
    <property type="match status" value="1"/>
</dbReference>
<keyword evidence="6" id="KW-0449">Lipoprotein</keyword>
<sequence length="53" mass="5568">MNNTIGWLAGLCLIAGSSLLTACNTLEGAGKDVERTGEVIQNCADRTDPSCKR</sequence>
<evidence type="ECO:0000313" key="9">
    <source>
        <dbReference type="Proteomes" id="UP000199758"/>
    </source>
</evidence>
<feature type="chain" id="PRO_5012341483" evidence="7">
    <location>
        <begin position="23"/>
        <end position="53"/>
    </location>
</feature>
<keyword evidence="5" id="KW-0564">Palmitate</keyword>
<dbReference type="Proteomes" id="UP000199758">
    <property type="component" value="Unassembled WGS sequence"/>
</dbReference>
<accession>A0A1M5RCS2</accession>
<dbReference type="OrthoDB" id="9181810at2"/>
<name>A0A1M5RCS2_9GAMM</name>
<dbReference type="AlphaFoldDB" id="A0A1M5RCS2"/>
<keyword evidence="4" id="KW-0472">Membrane</keyword>
<organism evidence="8 9">
    <name type="scientific">Hydrocarboniphaga daqingensis</name>
    <dbReference type="NCBI Taxonomy" id="490188"/>
    <lineage>
        <taxon>Bacteria</taxon>
        <taxon>Pseudomonadati</taxon>
        <taxon>Pseudomonadota</taxon>
        <taxon>Gammaproteobacteria</taxon>
        <taxon>Nevskiales</taxon>
        <taxon>Nevskiaceae</taxon>
        <taxon>Hydrocarboniphaga</taxon>
    </lineage>
</organism>
<dbReference type="InterPro" id="IPR012556">
    <property type="entry name" value="Entericidin"/>
</dbReference>